<feature type="transmembrane region" description="Helical" evidence="7">
    <location>
        <begin position="158"/>
        <end position="188"/>
    </location>
</feature>
<dbReference type="PANTHER" id="PTHR14969:SF28">
    <property type="entry name" value="DIHYDROSPHINGOSINE 1-PHOSPHATE PHOSPHATASE LCB3-RELATED"/>
    <property type="match status" value="1"/>
</dbReference>
<organism evidence="8 9">
    <name type="scientific">Caerostris extrusa</name>
    <name type="common">Bark spider</name>
    <name type="synonym">Caerostris bankana</name>
    <dbReference type="NCBI Taxonomy" id="172846"/>
    <lineage>
        <taxon>Eukaryota</taxon>
        <taxon>Metazoa</taxon>
        <taxon>Ecdysozoa</taxon>
        <taxon>Arthropoda</taxon>
        <taxon>Chelicerata</taxon>
        <taxon>Arachnida</taxon>
        <taxon>Araneae</taxon>
        <taxon>Araneomorphae</taxon>
        <taxon>Entelegynae</taxon>
        <taxon>Araneoidea</taxon>
        <taxon>Araneidae</taxon>
        <taxon>Caerostris</taxon>
    </lineage>
</organism>
<comment type="caution">
    <text evidence="8">The sequence shown here is derived from an EMBL/GenBank/DDBJ whole genome shotgun (WGS) entry which is preliminary data.</text>
</comment>
<dbReference type="GO" id="GO:0042392">
    <property type="term" value="F:sphingosine-1-phosphate phosphatase activity"/>
    <property type="evidence" value="ECO:0007669"/>
    <property type="project" value="TreeGrafter"/>
</dbReference>
<evidence type="ECO:0000256" key="5">
    <source>
        <dbReference type="ARBA" id="ARBA00022989"/>
    </source>
</evidence>
<evidence type="ECO:0000256" key="6">
    <source>
        <dbReference type="ARBA" id="ARBA00023136"/>
    </source>
</evidence>
<gene>
    <name evidence="8" type="primary">Sgpp2</name>
    <name evidence="8" type="ORF">CEXT_444111</name>
</gene>
<feature type="transmembrane region" description="Helical" evidence="7">
    <location>
        <begin position="209"/>
        <end position="230"/>
    </location>
</feature>
<keyword evidence="4" id="KW-0256">Endoplasmic reticulum</keyword>
<evidence type="ECO:0000313" key="8">
    <source>
        <dbReference type="EMBL" id="GIX91559.1"/>
    </source>
</evidence>
<evidence type="ECO:0000256" key="7">
    <source>
        <dbReference type="SAM" id="Phobius"/>
    </source>
</evidence>
<keyword evidence="9" id="KW-1185">Reference proteome</keyword>
<protein>
    <submittedName>
        <fullName evidence="8">Sphingosine-1-phosphate phosphatase 2</fullName>
    </submittedName>
</protein>
<dbReference type="PANTHER" id="PTHR14969">
    <property type="entry name" value="SPHINGOSINE-1-PHOSPHATE PHOSPHOHYDROLASE"/>
    <property type="match status" value="1"/>
</dbReference>
<keyword evidence="2 7" id="KW-0812">Transmembrane</keyword>
<feature type="transmembrane region" description="Helical" evidence="7">
    <location>
        <begin position="113"/>
        <end position="131"/>
    </location>
</feature>
<comment type="subcellular location">
    <subcellularLocation>
        <location evidence="1">Endoplasmic reticulum membrane</location>
        <topology evidence="1">Multi-pass membrane protein</topology>
    </subcellularLocation>
</comment>
<dbReference type="EMBL" id="BPLR01021592">
    <property type="protein sequence ID" value="GIX91559.1"/>
    <property type="molecule type" value="Genomic_DNA"/>
</dbReference>
<keyword evidence="5 7" id="KW-1133">Transmembrane helix</keyword>
<evidence type="ECO:0000256" key="4">
    <source>
        <dbReference type="ARBA" id="ARBA00022824"/>
    </source>
</evidence>
<keyword evidence="3" id="KW-0378">Hydrolase</keyword>
<evidence type="ECO:0000313" key="9">
    <source>
        <dbReference type="Proteomes" id="UP001054945"/>
    </source>
</evidence>
<evidence type="ECO:0000256" key="1">
    <source>
        <dbReference type="ARBA" id="ARBA00004477"/>
    </source>
</evidence>
<proteinExistence type="predicted"/>
<accession>A0AAV4P6M7</accession>
<feature type="transmembrane region" description="Helical" evidence="7">
    <location>
        <begin position="54"/>
        <end position="72"/>
    </location>
</feature>
<evidence type="ECO:0000256" key="3">
    <source>
        <dbReference type="ARBA" id="ARBA00022801"/>
    </source>
</evidence>
<feature type="transmembrane region" description="Helical" evidence="7">
    <location>
        <begin position="84"/>
        <end position="101"/>
    </location>
</feature>
<evidence type="ECO:0000256" key="2">
    <source>
        <dbReference type="ARBA" id="ARBA00022692"/>
    </source>
</evidence>
<dbReference type="Proteomes" id="UP001054945">
    <property type="component" value="Unassembled WGS sequence"/>
</dbReference>
<dbReference type="GO" id="GO:0006670">
    <property type="term" value="P:sphingosine metabolic process"/>
    <property type="evidence" value="ECO:0007669"/>
    <property type="project" value="TreeGrafter"/>
</dbReference>
<sequence length="241" mass="27050">MKHGWSFTIVAYTCGNCLVKSQLYGPRKVDHEFVLLGHVDKMMVFEDFLGNKDIIGGLSLVAVLMAMIFPFSDFIDHYQLTNPYAPLVTIAFMLLLQIIYPKTERWTPARGDTAVIMGTGTGFALGSWLNYRLGVIRGPPIPPPYMIMWPGYKVFGLALLRAIIGISCIVATRAFFKSVICALLCFVLRVDSKDLKSKQKIIVEIPLKFITYTAIGFVITYVSPFVFRLLCIERATAFTEV</sequence>
<name>A0AAV4P6M7_CAEEX</name>
<keyword evidence="6 7" id="KW-0472">Membrane</keyword>
<dbReference type="GO" id="GO:0005789">
    <property type="term" value="C:endoplasmic reticulum membrane"/>
    <property type="evidence" value="ECO:0007669"/>
    <property type="project" value="UniProtKB-SubCell"/>
</dbReference>
<dbReference type="AlphaFoldDB" id="A0AAV4P6M7"/>
<reference evidence="8 9" key="1">
    <citation type="submission" date="2021-06" db="EMBL/GenBank/DDBJ databases">
        <title>Caerostris extrusa draft genome.</title>
        <authorList>
            <person name="Kono N."/>
            <person name="Arakawa K."/>
        </authorList>
    </citation>
    <scope>NUCLEOTIDE SEQUENCE [LARGE SCALE GENOMIC DNA]</scope>
</reference>